<dbReference type="PROSITE" id="PS51123">
    <property type="entry name" value="OMPA_2"/>
    <property type="match status" value="1"/>
</dbReference>
<evidence type="ECO:0000256" key="2">
    <source>
        <dbReference type="SAM" id="SignalP"/>
    </source>
</evidence>
<keyword evidence="1" id="KW-0472">Membrane</keyword>
<evidence type="ECO:0000256" key="1">
    <source>
        <dbReference type="PROSITE-ProRule" id="PRU00473"/>
    </source>
</evidence>
<dbReference type="CDD" id="cd07185">
    <property type="entry name" value="OmpA_C-like"/>
    <property type="match status" value="1"/>
</dbReference>
<dbReference type="RefSeq" id="WP_192534893.1">
    <property type="nucleotide sequence ID" value="NZ_JACZHT010000008.1"/>
</dbReference>
<keyword evidence="2" id="KW-0732">Signal</keyword>
<dbReference type="Gene3D" id="3.30.1330.60">
    <property type="entry name" value="OmpA-like domain"/>
    <property type="match status" value="1"/>
</dbReference>
<organism evidence="4 5">
    <name type="scientific">Phaeovibrio sulfidiphilus</name>
    <dbReference type="NCBI Taxonomy" id="1220600"/>
    <lineage>
        <taxon>Bacteria</taxon>
        <taxon>Pseudomonadati</taxon>
        <taxon>Pseudomonadota</taxon>
        <taxon>Alphaproteobacteria</taxon>
        <taxon>Rhodospirillales</taxon>
        <taxon>Rhodospirillaceae</taxon>
        <taxon>Phaeovibrio</taxon>
    </lineage>
</organism>
<feature type="domain" description="OmpA-like" evidence="3">
    <location>
        <begin position="49"/>
        <end position="167"/>
    </location>
</feature>
<name>A0A8J6YR55_9PROT</name>
<protein>
    <submittedName>
        <fullName evidence="4">OmpA family protein</fullName>
    </submittedName>
</protein>
<dbReference type="EMBL" id="JACZHT010000008">
    <property type="protein sequence ID" value="MBE1237882.1"/>
    <property type="molecule type" value="Genomic_DNA"/>
</dbReference>
<dbReference type="InterPro" id="IPR050330">
    <property type="entry name" value="Bact_OuterMem_StrucFunc"/>
</dbReference>
<evidence type="ECO:0000313" key="4">
    <source>
        <dbReference type="EMBL" id="MBE1237882.1"/>
    </source>
</evidence>
<sequence>MKTILRPVLGVAFLVCAATGVSAQTAADPSGSAAAQAPAPSVRTLGGVPGGPVVQGPYNVFFDFNSSDLTPGGLLIVDAAADKARNASKENGSVQVHVAGHTDTWHDEDRCATLSEARAEAVRDELVKKGVPPEAITLEAKGKTDLLVDTADRVREPQNRRATIVVK</sequence>
<dbReference type="InterPro" id="IPR036737">
    <property type="entry name" value="OmpA-like_sf"/>
</dbReference>
<dbReference type="GO" id="GO:0016020">
    <property type="term" value="C:membrane"/>
    <property type="evidence" value="ECO:0007669"/>
    <property type="project" value="UniProtKB-UniRule"/>
</dbReference>
<keyword evidence="5" id="KW-1185">Reference proteome</keyword>
<dbReference type="PANTHER" id="PTHR30329">
    <property type="entry name" value="STATOR ELEMENT OF FLAGELLAR MOTOR COMPLEX"/>
    <property type="match status" value="1"/>
</dbReference>
<dbReference type="Pfam" id="PF00691">
    <property type="entry name" value="OmpA"/>
    <property type="match status" value="1"/>
</dbReference>
<dbReference type="AlphaFoldDB" id="A0A8J6YR55"/>
<evidence type="ECO:0000259" key="3">
    <source>
        <dbReference type="PROSITE" id="PS51123"/>
    </source>
</evidence>
<feature type="chain" id="PRO_5035236676" evidence="2">
    <location>
        <begin position="24"/>
        <end position="167"/>
    </location>
</feature>
<accession>A0A8J6YR55</accession>
<proteinExistence type="predicted"/>
<evidence type="ECO:0000313" key="5">
    <source>
        <dbReference type="Proteomes" id="UP000631034"/>
    </source>
</evidence>
<dbReference type="Proteomes" id="UP000631034">
    <property type="component" value="Unassembled WGS sequence"/>
</dbReference>
<feature type="signal peptide" evidence="2">
    <location>
        <begin position="1"/>
        <end position="23"/>
    </location>
</feature>
<gene>
    <name evidence="4" type="ORF">IHV25_09530</name>
</gene>
<comment type="caution">
    <text evidence="4">The sequence shown here is derived from an EMBL/GenBank/DDBJ whole genome shotgun (WGS) entry which is preliminary data.</text>
</comment>
<dbReference type="PANTHER" id="PTHR30329:SF21">
    <property type="entry name" value="LIPOPROTEIN YIAD-RELATED"/>
    <property type="match status" value="1"/>
</dbReference>
<dbReference type="SUPFAM" id="SSF103088">
    <property type="entry name" value="OmpA-like"/>
    <property type="match status" value="1"/>
</dbReference>
<dbReference type="InterPro" id="IPR006665">
    <property type="entry name" value="OmpA-like"/>
</dbReference>
<reference evidence="4" key="1">
    <citation type="submission" date="2020-10" db="EMBL/GenBank/DDBJ databases">
        <title>Genome sequence of the unusual species of purple photosynthetic bacteria, Phaeovibrio sulfidiphilus DSM 23193, type strain.</title>
        <authorList>
            <person name="Kyndt J.A."/>
            <person name="Meyer T.E."/>
        </authorList>
    </citation>
    <scope>NUCLEOTIDE SEQUENCE</scope>
    <source>
        <strain evidence="4">DSM 23193</strain>
    </source>
</reference>